<feature type="region of interest" description="Disordered" evidence="1">
    <location>
        <begin position="71"/>
        <end position="113"/>
    </location>
</feature>
<sequence>MQNIREKLRRKLSLHDKNPNYDEYDDEEDLDDETHRQANREYKHAENGSEPYGKQGTFLNRLIMSGNKKTEDEIAREHAARTANTGSGMTGTTGYDTTGTTGYGTTGTTGTDMTGATGYGTTGTTGTGMTGTTGYGTTGTTGYATTGTTDTQSNLAMGDGMQQQQQQQPGMVGSTGTSMGGQPYGTVGGRPGESSFENQQRLS</sequence>
<proteinExistence type="predicted"/>
<feature type="compositionally biased region" description="Low complexity" evidence="1">
    <location>
        <begin position="82"/>
        <end position="100"/>
    </location>
</feature>
<dbReference type="EMBL" id="JAVRRL010000005">
    <property type="protein sequence ID" value="KAK5117372.1"/>
    <property type="molecule type" value="Genomic_DNA"/>
</dbReference>
<feature type="compositionally biased region" description="Low complexity" evidence="1">
    <location>
        <begin position="162"/>
        <end position="177"/>
    </location>
</feature>
<name>A0AAN7TN11_9PEZI</name>
<evidence type="ECO:0000313" key="2">
    <source>
        <dbReference type="EMBL" id="KAK5117372.1"/>
    </source>
</evidence>
<organism evidence="2 3">
    <name type="scientific">Meristemomyces frigidus</name>
    <dbReference type="NCBI Taxonomy" id="1508187"/>
    <lineage>
        <taxon>Eukaryota</taxon>
        <taxon>Fungi</taxon>
        <taxon>Dikarya</taxon>
        <taxon>Ascomycota</taxon>
        <taxon>Pezizomycotina</taxon>
        <taxon>Dothideomycetes</taxon>
        <taxon>Dothideomycetidae</taxon>
        <taxon>Mycosphaerellales</taxon>
        <taxon>Teratosphaeriaceae</taxon>
        <taxon>Meristemomyces</taxon>
    </lineage>
</organism>
<feature type="region of interest" description="Disordered" evidence="1">
    <location>
        <begin position="1"/>
        <end position="57"/>
    </location>
</feature>
<feature type="compositionally biased region" description="Basic and acidic residues" evidence="1">
    <location>
        <begin position="33"/>
        <end position="47"/>
    </location>
</feature>
<comment type="caution">
    <text evidence="2">The sequence shown here is derived from an EMBL/GenBank/DDBJ whole genome shotgun (WGS) entry which is preliminary data.</text>
</comment>
<reference evidence="2" key="1">
    <citation type="submission" date="2023-08" db="EMBL/GenBank/DDBJ databases">
        <title>Black Yeasts Isolated from many extreme environments.</title>
        <authorList>
            <person name="Coleine C."/>
            <person name="Stajich J.E."/>
            <person name="Selbmann L."/>
        </authorList>
    </citation>
    <scope>NUCLEOTIDE SEQUENCE</scope>
    <source>
        <strain evidence="2">CCFEE 5401</strain>
    </source>
</reference>
<feature type="region of interest" description="Disordered" evidence="1">
    <location>
        <begin position="145"/>
        <end position="203"/>
    </location>
</feature>
<dbReference type="AlphaFoldDB" id="A0AAN7TN11"/>
<gene>
    <name evidence="2" type="ORF">LTR62_005990</name>
</gene>
<dbReference type="Proteomes" id="UP001310890">
    <property type="component" value="Unassembled WGS sequence"/>
</dbReference>
<feature type="compositionally biased region" description="Basic and acidic residues" evidence="1">
    <location>
        <begin position="71"/>
        <end position="80"/>
    </location>
</feature>
<accession>A0AAN7TN11</accession>
<feature type="compositionally biased region" description="Acidic residues" evidence="1">
    <location>
        <begin position="22"/>
        <end position="32"/>
    </location>
</feature>
<protein>
    <submittedName>
        <fullName evidence="2">Uncharacterized protein</fullName>
    </submittedName>
</protein>
<feature type="compositionally biased region" description="Gly residues" evidence="1">
    <location>
        <begin position="178"/>
        <end position="191"/>
    </location>
</feature>
<evidence type="ECO:0000313" key="3">
    <source>
        <dbReference type="Proteomes" id="UP001310890"/>
    </source>
</evidence>
<evidence type="ECO:0000256" key="1">
    <source>
        <dbReference type="SAM" id="MobiDB-lite"/>
    </source>
</evidence>